<evidence type="ECO:0000313" key="4">
    <source>
        <dbReference type="Proteomes" id="UP001199106"/>
    </source>
</evidence>
<feature type="transmembrane region" description="Helical" evidence="2">
    <location>
        <begin position="228"/>
        <end position="251"/>
    </location>
</feature>
<name>A0AAD4FHR9_9PLEO</name>
<protein>
    <submittedName>
        <fullName evidence="3">Uncharacterized protein</fullName>
    </submittedName>
</protein>
<evidence type="ECO:0000313" key="3">
    <source>
        <dbReference type="EMBL" id="KAG9190225.1"/>
    </source>
</evidence>
<feature type="compositionally biased region" description="Polar residues" evidence="1">
    <location>
        <begin position="151"/>
        <end position="171"/>
    </location>
</feature>
<keyword evidence="2" id="KW-1133">Transmembrane helix</keyword>
<dbReference type="EMBL" id="JAANER010000004">
    <property type="protein sequence ID" value="KAG9190225.1"/>
    <property type="molecule type" value="Genomic_DNA"/>
</dbReference>
<dbReference type="Proteomes" id="UP001199106">
    <property type="component" value="Unassembled WGS sequence"/>
</dbReference>
<evidence type="ECO:0000256" key="2">
    <source>
        <dbReference type="SAM" id="Phobius"/>
    </source>
</evidence>
<evidence type="ECO:0000256" key="1">
    <source>
        <dbReference type="SAM" id="MobiDB-lite"/>
    </source>
</evidence>
<sequence>MPTTYEDLVDLSAQQPNPTVCAESIEVPSGTWAPTITHDPDHSTETLAYQSSIFIPMEGDGALSGAWKRYNEDSLTRIPDTPFTTSGSMSNAFGIDCERSYQIFGSPNMGANFHPREMMQQGEDFTWEQMSSGVEKVQSWDLSAQYTDSSRSSNKILTPSTGDSSNRNSQKPLAHDVQVENAPNLQQLNLEVEINEKLGTKSQGVDRAVVHTNKSRKRRYEPEELEKIAVFSGLATIFAFGNYLIGAVTVYRLNSHLYSGKSNIPVDAMVQTTP</sequence>
<proteinExistence type="predicted"/>
<dbReference type="AlphaFoldDB" id="A0AAD4FHR9"/>
<reference evidence="3" key="1">
    <citation type="submission" date="2021-07" db="EMBL/GenBank/DDBJ databases">
        <title>Genome Resource of American Ginseng Black Spot Pathogen Alternaria panax.</title>
        <authorList>
            <person name="Qiu C."/>
            <person name="Wang W."/>
            <person name="Liu Z."/>
        </authorList>
    </citation>
    <scope>NUCLEOTIDE SEQUENCE</scope>
    <source>
        <strain evidence="3">BNCC115425</strain>
    </source>
</reference>
<feature type="region of interest" description="Disordered" evidence="1">
    <location>
        <begin position="151"/>
        <end position="173"/>
    </location>
</feature>
<comment type="caution">
    <text evidence="3">The sequence shown here is derived from an EMBL/GenBank/DDBJ whole genome shotgun (WGS) entry which is preliminary data.</text>
</comment>
<keyword evidence="2" id="KW-0472">Membrane</keyword>
<keyword evidence="2" id="KW-0812">Transmembrane</keyword>
<keyword evidence="4" id="KW-1185">Reference proteome</keyword>
<accession>A0AAD4FHR9</accession>
<organism evidence="3 4">
    <name type="scientific">Alternaria panax</name>
    <dbReference type="NCBI Taxonomy" id="48097"/>
    <lineage>
        <taxon>Eukaryota</taxon>
        <taxon>Fungi</taxon>
        <taxon>Dikarya</taxon>
        <taxon>Ascomycota</taxon>
        <taxon>Pezizomycotina</taxon>
        <taxon>Dothideomycetes</taxon>
        <taxon>Pleosporomycetidae</taxon>
        <taxon>Pleosporales</taxon>
        <taxon>Pleosporineae</taxon>
        <taxon>Pleosporaceae</taxon>
        <taxon>Alternaria</taxon>
        <taxon>Alternaria sect. Panax</taxon>
    </lineage>
</organism>
<gene>
    <name evidence="3" type="ORF">G6011_08313</name>
</gene>